<dbReference type="Pfam" id="PF25610">
    <property type="entry name" value="HR1_TOCA"/>
    <property type="match status" value="1"/>
</dbReference>
<comment type="subcellular location">
    <subcellularLocation>
        <location evidence="1">Cell membrane</location>
    </subcellularLocation>
    <subcellularLocation>
        <location evidence="2">Cytoplasm</location>
    </subcellularLocation>
</comment>
<keyword evidence="5" id="KW-1003">Cell membrane</keyword>
<dbReference type="InterPro" id="IPR001060">
    <property type="entry name" value="FCH_dom"/>
</dbReference>
<organism evidence="17 18">
    <name type="scientific">Heterorhabditis bacteriophora</name>
    <name type="common">Entomopathogenic nematode worm</name>
    <dbReference type="NCBI Taxonomy" id="37862"/>
    <lineage>
        <taxon>Eukaryota</taxon>
        <taxon>Metazoa</taxon>
        <taxon>Ecdysozoa</taxon>
        <taxon>Nematoda</taxon>
        <taxon>Chromadorea</taxon>
        <taxon>Rhabditida</taxon>
        <taxon>Rhabditina</taxon>
        <taxon>Rhabditomorpha</taxon>
        <taxon>Strongyloidea</taxon>
        <taxon>Heterorhabditidae</taxon>
        <taxon>Heterorhabditis</taxon>
    </lineage>
</organism>
<evidence type="ECO:0000256" key="9">
    <source>
        <dbReference type="ARBA" id="ARBA00023136"/>
    </source>
</evidence>
<evidence type="ECO:0000256" key="12">
    <source>
        <dbReference type="SAM" id="Coils"/>
    </source>
</evidence>
<dbReference type="FunFam" id="1.20.1270.60:FF:000060">
    <property type="entry name" value="Actin polymerization protein Bzz1"/>
    <property type="match status" value="1"/>
</dbReference>
<dbReference type="Gene3D" id="1.20.1270.60">
    <property type="entry name" value="Arfaptin homology (AH) domain/BAR domain"/>
    <property type="match status" value="1"/>
</dbReference>
<dbReference type="GO" id="GO:0006897">
    <property type="term" value="P:endocytosis"/>
    <property type="evidence" value="ECO:0007669"/>
    <property type="project" value="UniProtKB-KW"/>
</dbReference>
<dbReference type="InterPro" id="IPR001452">
    <property type="entry name" value="SH3_domain"/>
</dbReference>
<keyword evidence="8 11" id="KW-0175">Coiled coil</keyword>
<evidence type="ECO:0000256" key="7">
    <source>
        <dbReference type="ARBA" id="ARBA00022583"/>
    </source>
</evidence>
<dbReference type="GO" id="GO:0005737">
    <property type="term" value="C:cytoplasm"/>
    <property type="evidence" value="ECO:0007669"/>
    <property type="project" value="UniProtKB-SubCell"/>
</dbReference>
<evidence type="ECO:0000259" key="16">
    <source>
        <dbReference type="PROSITE" id="PS51860"/>
    </source>
</evidence>
<dbReference type="PANTHER" id="PTHR15735:SF12">
    <property type="entry name" value="CDC42-INTERACTING PROTEIN 4, ISOFORM B"/>
    <property type="match status" value="1"/>
</dbReference>
<dbReference type="PROSITE" id="PS51741">
    <property type="entry name" value="F_BAR"/>
    <property type="match status" value="1"/>
</dbReference>
<dbReference type="InterPro" id="IPR011072">
    <property type="entry name" value="HR1_rho-bd"/>
</dbReference>
<evidence type="ECO:0000313" key="18">
    <source>
        <dbReference type="WBParaSite" id="Hba_16734"/>
    </source>
</evidence>
<dbReference type="SMART" id="SM00055">
    <property type="entry name" value="FCH"/>
    <property type="match status" value="1"/>
</dbReference>
<evidence type="ECO:0000256" key="10">
    <source>
        <dbReference type="PROSITE-ProRule" id="PRU00192"/>
    </source>
</evidence>
<dbReference type="PANTHER" id="PTHR15735">
    <property type="entry name" value="FCH AND DOUBLE SH3 DOMAINS PROTEIN"/>
    <property type="match status" value="1"/>
</dbReference>
<proteinExistence type="inferred from homology"/>
<dbReference type="InterPro" id="IPR057870">
    <property type="entry name" value="HR1_TOCA"/>
</dbReference>
<dbReference type="GO" id="GO:0007165">
    <property type="term" value="P:signal transduction"/>
    <property type="evidence" value="ECO:0007669"/>
    <property type="project" value="InterPro"/>
</dbReference>
<evidence type="ECO:0000259" key="15">
    <source>
        <dbReference type="PROSITE" id="PS51741"/>
    </source>
</evidence>
<reference evidence="18" key="1">
    <citation type="submission" date="2016-11" db="UniProtKB">
        <authorList>
            <consortium name="WormBaseParasite"/>
        </authorList>
    </citation>
    <scope>IDENTIFICATION</scope>
</reference>
<dbReference type="CDD" id="cd11619">
    <property type="entry name" value="HR1_CIP4-like"/>
    <property type="match status" value="1"/>
</dbReference>
<dbReference type="WBParaSite" id="Hba_16734">
    <property type="protein sequence ID" value="Hba_16734"/>
    <property type="gene ID" value="Hba_16734"/>
</dbReference>
<protein>
    <submittedName>
        <fullName evidence="18">SH3 domain-containing protein</fullName>
    </submittedName>
</protein>
<keyword evidence="9" id="KW-0472">Membrane</keyword>
<dbReference type="SUPFAM" id="SSF103657">
    <property type="entry name" value="BAR/IMD domain-like"/>
    <property type="match status" value="1"/>
</dbReference>
<evidence type="ECO:0000256" key="11">
    <source>
        <dbReference type="PROSITE-ProRule" id="PRU01077"/>
    </source>
</evidence>
<dbReference type="InterPro" id="IPR031160">
    <property type="entry name" value="F_BAR_dom"/>
</dbReference>
<feature type="coiled-coil region" evidence="12">
    <location>
        <begin position="407"/>
        <end position="481"/>
    </location>
</feature>
<dbReference type="PROSITE" id="PS51860">
    <property type="entry name" value="REM_1"/>
    <property type="match status" value="1"/>
</dbReference>
<evidence type="ECO:0000256" key="5">
    <source>
        <dbReference type="ARBA" id="ARBA00022475"/>
    </source>
</evidence>
<dbReference type="Proteomes" id="UP000095283">
    <property type="component" value="Unplaced"/>
</dbReference>
<feature type="compositionally biased region" description="Low complexity" evidence="13">
    <location>
        <begin position="489"/>
        <end position="504"/>
    </location>
</feature>
<feature type="region of interest" description="Disordered" evidence="13">
    <location>
        <begin position="1"/>
        <end position="20"/>
    </location>
</feature>
<dbReference type="InterPro" id="IPR027267">
    <property type="entry name" value="AH/BAR_dom_sf"/>
</dbReference>
<evidence type="ECO:0000256" key="8">
    <source>
        <dbReference type="ARBA" id="ARBA00023054"/>
    </source>
</evidence>
<dbReference type="AlphaFoldDB" id="A0A1I7XGD1"/>
<evidence type="ECO:0000256" key="6">
    <source>
        <dbReference type="ARBA" id="ARBA00022490"/>
    </source>
</evidence>
<evidence type="ECO:0000256" key="3">
    <source>
        <dbReference type="ARBA" id="ARBA00009426"/>
    </source>
</evidence>
<evidence type="ECO:0000259" key="14">
    <source>
        <dbReference type="PROSITE" id="PS50002"/>
    </source>
</evidence>
<sequence length="590" mass="66017">MVFSSLESKSADGSKQTECNSGDRSIIKISMIDLIQSTILSSSSEEEVTLRLLISNQKDQTDSVASHTQKGVDFLERIGSFAKERALIEEEYAAKLRTLAKKSLGKKKEDEEAIKSFTCVRSFANLLREMESLAAQHEVIGERIRKDVLPFVTSRANLHRSQRKQCLADLQTIHANLNGAIEHMLKSQKHYGKTFKDAEAAYLKYSKAEKNMEISRLDLEKAKNNAQMRSQISEEAKHAYAHALQGANDAQNTHYGQNLPDALERMRNIDQERIKDTRTAMEMCILAESDVRPIVARCHEDMRKAVDQIDTEKDTAMVVEQFKTGYMRPPPFQFEDLGRPDGLINGNGDGLQVDSTLKRGMLSGGRRDAKGGVSRKQSMHQKFFGGGDKHKVEANGDYGQLPPQQRIRRLQAKINELEKEREKSLQSKDGLAKMQQVYKENPKLGNAADCESQLAQYTKEIDQINQQIVKFRTLLDDANAQNNLPLGGSDTPPSARSASSASSAPPRPPQPQDQRTSYSEEESITSSDGGRNGNERRDEVYEECTMPALGTAVVQFSFEGGTEGTIRIQEGDELLLIEKDEGDGWTRVRR</sequence>
<evidence type="ECO:0000256" key="2">
    <source>
        <dbReference type="ARBA" id="ARBA00004496"/>
    </source>
</evidence>
<dbReference type="Gene3D" id="2.30.30.40">
    <property type="entry name" value="SH3 Domains"/>
    <property type="match status" value="1"/>
</dbReference>
<feature type="domain" description="SH3" evidence="14">
    <location>
        <begin position="547"/>
        <end position="590"/>
    </location>
</feature>
<dbReference type="GO" id="GO:0005886">
    <property type="term" value="C:plasma membrane"/>
    <property type="evidence" value="ECO:0007669"/>
    <property type="project" value="UniProtKB-SubCell"/>
</dbReference>
<keyword evidence="4 10" id="KW-0728">SH3 domain</keyword>
<comment type="similarity">
    <text evidence="3">Belongs to the FNBP1 family.</text>
</comment>
<feature type="domain" description="F-BAR" evidence="15">
    <location>
        <begin position="46"/>
        <end position="314"/>
    </location>
</feature>
<dbReference type="PROSITE" id="PS50002">
    <property type="entry name" value="SH3"/>
    <property type="match status" value="1"/>
</dbReference>
<feature type="domain" description="REM-1" evidence="16">
    <location>
        <begin position="400"/>
        <end position="477"/>
    </location>
</feature>
<evidence type="ECO:0000313" key="17">
    <source>
        <dbReference type="Proteomes" id="UP000095283"/>
    </source>
</evidence>
<name>A0A1I7XGD1_HETBA</name>
<feature type="region of interest" description="Disordered" evidence="13">
    <location>
        <begin position="481"/>
        <end position="537"/>
    </location>
</feature>
<dbReference type="SUPFAM" id="SSF50044">
    <property type="entry name" value="SH3-domain"/>
    <property type="match status" value="1"/>
</dbReference>
<evidence type="ECO:0000256" key="4">
    <source>
        <dbReference type="ARBA" id="ARBA00022443"/>
    </source>
</evidence>
<keyword evidence="7" id="KW-0254">Endocytosis</keyword>
<keyword evidence="17" id="KW-1185">Reference proteome</keyword>
<evidence type="ECO:0000256" key="13">
    <source>
        <dbReference type="SAM" id="MobiDB-lite"/>
    </source>
</evidence>
<evidence type="ECO:0000256" key="1">
    <source>
        <dbReference type="ARBA" id="ARBA00004236"/>
    </source>
</evidence>
<dbReference type="Gene3D" id="6.10.140.470">
    <property type="match status" value="1"/>
</dbReference>
<dbReference type="InterPro" id="IPR036028">
    <property type="entry name" value="SH3-like_dom_sf"/>
</dbReference>
<accession>A0A1I7XGD1</accession>
<dbReference type="Pfam" id="PF00611">
    <property type="entry name" value="FCH"/>
    <property type="match status" value="1"/>
</dbReference>
<keyword evidence="6" id="KW-0963">Cytoplasm</keyword>